<gene>
    <name evidence="7" type="ORF">P4I72_09690</name>
</gene>
<dbReference type="Proteomes" id="UP001338137">
    <property type="component" value="Unassembled WGS sequence"/>
</dbReference>
<comment type="caution">
    <text evidence="7">The sequence shown here is derived from an EMBL/GenBank/DDBJ whole genome shotgun (WGS) entry which is preliminary data.</text>
</comment>
<dbReference type="EMBL" id="JARLKY010000020">
    <property type="protein sequence ID" value="MEC0227394.1"/>
    <property type="molecule type" value="Genomic_DNA"/>
</dbReference>
<dbReference type="InterPro" id="IPR006059">
    <property type="entry name" value="SBP"/>
</dbReference>
<evidence type="ECO:0000313" key="8">
    <source>
        <dbReference type="Proteomes" id="UP001338137"/>
    </source>
</evidence>
<dbReference type="Gene3D" id="3.40.190.10">
    <property type="entry name" value="Periplasmic binding protein-like II"/>
    <property type="match status" value="2"/>
</dbReference>
<keyword evidence="4" id="KW-0564">Palmitate</keyword>
<dbReference type="RefSeq" id="WP_326071729.1">
    <property type="nucleotide sequence ID" value="NZ_JARLKY010000020.1"/>
</dbReference>
<reference evidence="7 8" key="1">
    <citation type="submission" date="2023-03" db="EMBL/GenBank/DDBJ databases">
        <title>Bacillus Genome Sequencing.</title>
        <authorList>
            <person name="Dunlap C."/>
        </authorList>
    </citation>
    <scope>NUCLEOTIDE SEQUENCE [LARGE SCALE GENOMIC DNA]</scope>
    <source>
        <strain evidence="7 8">BD-533</strain>
    </source>
</reference>
<sequence length="439" mass="48782">MNRKKWASSLLVLSMMSVTALTGCGKTAETTSATIQPGASAAASTAGTSTPAKPVKLKLAIWEAQTDIEFWTEKVKEYTKQAPNVTVEIEKVPDNNGQYLKVRLAANDLPDVFFVKPAQLQVYKQALLPLDDLEATKNNKFPTKIDGQVLGDPLVSFSEYVYYHPSIFKELSLEVPKTLPEFEALLDKIKASGKYIPLSIGLKDGWTSYPYMEYGPHMLSGDENYLANIAKKDAPFAEGTSFDQAAKFLQRISTKKWAGPDALSISFDQSTQAFEAKKAAIIALGQWYYPDYKKKVGNDDDLAAFPLPWRNSANDPLMSMTMSDMNIGISKQSKNTDAAKAFVNWMFSKDVYQTYINKVQQTSTVNGVTSELPFFVKSNQENPFKPFTYMGTDATYAKVKGFAQYDPNLVAQDIFSGKSLDSVEKELNDKWKKAIDSSK</sequence>
<evidence type="ECO:0000256" key="2">
    <source>
        <dbReference type="ARBA" id="ARBA00022729"/>
    </source>
</evidence>
<feature type="chain" id="PRO_5047298897" evidence="6">
    <location>
        <begin position="21"/>
        <end position="439"/>
    </location>
</feature>
<evidence type="ECO:0000256" key="6">
    <source>
        <dbReference type="SAM" id="SignalP"/>
    </source>
</evidence>
<keyword evidence="5" id="KW-0449">Lipoprotein</keyword>
<keyword evidence="2 6" id="KW-0732">Signal</keyword>
<evidence type="ECO:0000256" key="4">
    <source>
        <dbReference type="ARBA" id="ARBA00023139"/>
    </source>
</evidence>
<protein>
    <submittedName>
        <fullName evidence="7">Extracellular solute-binding protein</fullName>
    </submittedName>
</protein>
<name>A0ABU6G3P5_9BACL</name>
<feature type="signal peptide" evidence="6">
    <location>
        <begin position="1"/>
        <end position="20"/>
    </location>
</feature>
<keyword evidence="8" id="KW-1185">Reference proteome</keyword>
<dbReference type="InterPro" id="IPR050490">
    <property type="entry name" value="Bact_solute-bd_prot1"/>
</dbReference>
<dbReference type="Pfam" id="PF01547">
    <property type="entry name" value="SBP_bac_1"/>
    <property type="match status" value="1"/>
</dbReference>
<evidence type="ECO:0000313" key="7">
    <source>
        <dbReference type="EMBL" id="MEC0227394.1"/>
    </source>
</evidence>
<evidence type="ECO:0000256" key="5">
    <source>
        <dbReference type="ARBA" id="ARBA00023288"/>
    </source>
</evidence>
<dbReference type="PROSITE" id="PS51257">
    <property type="entry name" value="PROKAR_LIPOPROTEIN"/>
    <property type="match status" value="1"/>
</dbReference>
<evidence type="ECO:0000256" key="1">
    <source>
        <dbReference type="ARBA" id="ARBA00022475"/>
    </source>
</evidence>
<keyword evidence="3" id="KW-0472">Membrane</keyword>
<dbReference type="SUPFAM" id="SSF53850">
    <property type="entry name" value="Periplasmic binding protein-like II"/>
    <property type="match status" value="1"/>
</dbReference>
<proteinExistence type="predicted"/>
<organism evidence="7 8">
    <name type="scientific">Paenibacillus alba</name>
    <dbReference type="NCBI Taxonomy" id="1197127"/>
    <lineage>
        <taxon>Bacteria</taxon>
        <taxon>Bacillati</taxon>
        <taxon>Bacillota</taxon>
        <taxon>Bacilli</taxon>
        <taxon>Bacillales</taxon>
        <taxon>Paenibacillaceae</taxon>
        <taxon>Paenibacillus</taxon>
    </lineage>
</organism>
<evidence type="ECO:0000256" key="3">
    <source>
        <dbReference type="ARBA" id="ARBA00023136"/>
    </source>
</evidence>
<keyword evidence="1" id="KW-1003">Cell membrane</keyword>
<dbReference type="PANTHER" id="PTHR43649">
    <property type="entry name" value="ARABINOSE-BINDING PROTEIN-RELATED"/>
    <property type="match status" value="1"/>
</dbReference>
<accession>A0ABU6G3P5</accession>
<dbReference type="PANTHER" id="PTHR43649:SF33">
    <property type="entry name" value="POLYGALACTURONAN_RHAMNOGALACTURONAN-BINDING PROTEIN YTCQ"/>
    <property type="match status" value="1"/>
</dbReference>